<name>A0A6J6Y8A2_9ZZZZ</name>
<protein>
    <submittedName>
        <fullName evidence="1">Unannotated protein</fullName>
    </submittedName>
</protein>
<dbReference type="AlphaFoldDB" id="A0A6J6Y8A2"/>
<accession>A0A6J6Y8A2</accession>
<sequence length="72" mass="8216">MQEWSPRIDLLTPFHLLRQVRPGEAVLIHGTLPPAHLDARQYWTEPALAKLAAGDNADPTQRLVRRLSRRTP</sequence>
<organism evidence="1">
    <name type="scientific">freshwater metagenome</name>
    <dbReference type="NCBI Taxonomy" id="449393"/>
    <lineage>
        <taxon>unclassified sequences</taxon>
        <taxon>metagenomes</taxon>
        <taxon>ecological metagenomes</taxon>
    </lineage>
</organism>
<evidence type="ECO:0000313" key="1">
    <source>
        <dbReference type="EMBL" id="CAB4805741.1"/>
    </source>
</evidence>
<reference evidence="1" key="1">
    <citation type="submission" date="2020-05" db="EMBL/GenBank/DDBJ databases">
        <authorList>
            <person name="Chiriac C."/>
            <person name="Salcher M."/>
            <person name="Ghai R."/>
            <person name="Kavagutti S V."/>
        </authorList>
    </citation>
    <scope>NUCLEOTIDE SEQUENCE</scope>
</reference>
<dbReference type="EMBL" id="CAFAAI010000228">
    <property type="protein sequence ID" value="CAB4805741.1"/>
    <property type="molecule type" value="Genomic_DNA"/>
</dbReference>
<proteinExistence type="predicted"/>
<gene>
    <name evidence="1" type="ORF">UFOPK2992_01271</name>
</gene>